<dbReference type="Pfam" id="PF09832">
    <property type="entry name" value="DUF2059"/>
    <property type="match status" value="1"/>
</dbReference>
<dbReference type="EMBL" id="POSP01000004">
    <property type="protein sequence ID" value="PND36678.1"/>
    <property type="molecule type" value="Genomic_DNA"/>
</dbReference>
<organism evidence="3 4">
    <name type="scientific">Kinneretia aquatilis</name>
    <dbReference type="NCBI Taxonomy" id="2070761"/>
    <lineage>
        <taxon>Bacteria</taxon>
        <taxon>Pseudomonadati</taxon>
        <taxon>Pseudomonadota</taxon>
        <taxon>Betaproteobacteria</taxon>
        <taxon>Burkholderiales</taxon>
        <taxon>Sphaerotilaceae</taxon>
        <taxon>Roseateles</taxon>
    </lineage>
</organism>
<sequence>MKTLKAIQAVAAAAALLVGTGLSHAQSAPAAASSPAKKELIAKLLQVQQPGIENLSRAVLQGPLGNLMQGAGAALQQLPPEKREATAKSIEAEVKKFAEENGPMLRDRAIKLAPSTIGTMLDERFTEDELKQLLAWLESPVNKKFSQMGGEMQKALTEKLMADTGNTLDTRYKALQQSVAKQLGIPARPASAPTAPAPKK</sequence>
<feature type="signal peptide" evidence="1">
    <location>
        <begin position="1"/>
        <end position="25"/>
    </location>
</feature>
<evidence type="ECO:0000259" key="2">
    <source>
        <dbReference type="Pfam" id="PF09832"/>
    </source>
</evidence>
<dbReference type="OrthoDB" id="8902809at2"/>
<feature type="domain" description="DUF2059" evidence="2">
    <location>
        <begin position="121"/>
        <end position="162"/>
    </location>
</feature>
<dbReference type="AlphaFoldDB" id="A0A2N8KT86"/>
<accession>A0A2N8KT86</accession>
<keyword evidence="4" id="KW-1185">Reference proteome</keyword>
<protein>
    <recommendedName>
        <fullName evidence="2">DUF2059 domain-containing protein</fullName>
    </recommendedName>
</protein>
<dbReference type="InterPro" id="IPR018637">
    <property type="entry name" value="DUF2059"/>
</dbReference>
<dbReference type="Proteomes" id="UP000235916">
    <property type="component" value="Unassembled WGS sequence"/>
</dbReference>
<keyword evidence="1" id="KW-0732">Signal</keyword>
<gene>
    <name evidence="3" type="ORF">C1O66_22470</name>
</gene>
<evidence type="ECO:0000313" key="3">
    <source>
        <dbReference type="EMBL" id="PND36678.1"/>
    </source>
</evidence>
<evidence type="ECO:0000313" key="4">
    <source>
        <dbReference type="Proteomes" id="UP000235916"/>
    </source>
</evidence>
<proteinExistence type="predicted"/>
<reference evidence="3 4" key="1">
    <citation type="submission" date="2018-01" db="EMBL/GenBank/DDBJ databases">
        <title>Draft genome sequence of Paucibacter aquatile CR182 isolated from freshwater of the Nakdong River.</title>
        <authorList>
            <person name="Choi A."/>
            <person name="Chung E.J."/>
        </authorList>
    </citation>
    <scope>NUCLEOTIDE SEQUENCE [LARGE SCALE GENOMIC DNA]</scope>
    <source>
        <strain evidence="3 4">CR182</strain>
    </source>
</reference>
<name>A0A2N8KT86_9BURK</name>
<comment type="caution">
    <text evidence="3">The sequence shown here is derived from an EMBL/GenBank/DDBJ whole genome shotgun (WGS) entry which is preliminary data.</text>
</comment>
<evidence type="ECO:0000256" key="1">
    <source>
        <dbReference type="SAM" id="SignalP"/>
    </source>
</evidence>
<feature type="chain" id="PRO_5014912309" description="DUF2059 domain-containing protein" evidence="1">
    <location>
        <begin position="26"/>
        <end position="200"/>
    </location>
</feature>